<dbReference type="InterPro" id="IPR005122">
    <property type="entry name" value="Uracil-DNA_glycosylase-like"/>
</dbReference>
<dbReference type="NCBIfam" id="TIGR03914">
    <property type="entry name" value="UDG_fam_dom"/>
    <property type="match status" value="1"/>
</dbReference>
<evidence type="ECO:0000256" key="8">
    <source>
        <dbReference type="ARBA" id="ARBA00023014"/>
    </source>
</evidence>
<keyword evidence="7" id="KW-0408">Iron</keyword>
<name>A0ABY4YDF7_9GAMM</name>
<dbReference type="CDD" id="cd10030">
    <property type="entry name" value="UDG-F4_TTUDGA_SPO1dp_like"/>
    <property type="match status" value="1"/>
</dbReference>
<reference evidence="11" key="1">
    <citation type="submission" date="2021-03" db="EMBL/GenBank/DDBJ databases">
        <title>Legionella lytica PCM 2298.</title>
        <authorList>
            <person name="Koper P."/>
        </authorList>
    </citation>
    <scope>NUCLEOTIDE SEQUENCE</scope>
    <source>
        <strain evidence="11">PCM 2298</strain>
        <plasmid evidence="11">pLlyPCM2298_2</plasmid>
    </source>
</reference>
<sequence>MDKTAAEFIPQTASLAKLKNAAQQCKGCDLYKHATQTVFGEGNPHAPLMLVGEQPGNKEDLSGKPFVGSAGRLLHQLVEELELDEHLIYYTNSVKHFKFEQIGNRRQHRAPSAPEIRACHPWIISELKIVHPKVVLCLGATAAKSLISPSFHLQKERGNLIDKPSYQIMATYHPSAILRAKMYHKDKALRCALKDDLLLAYQTAQN</sequence>
<keyword evidence="3" id="KW-0004">4Fe-4S</keyword>
<keyword evidence="4" id="KW-0479">Metal-binding</keyword>
<evidence type="ECO:0000256" key="2">
    <source>
        <dbReference type="ARBA" id="ARBA00019403"/>
    </source>
</evidence>
<dbReference type="Proteomes" id="UP001057474">
    <property type="component" value="Plasmid pLlyPCM2298_2"/>
</dbReference>
<accession>A0ABY4YDF7</accession>
<evidence type="ECO:0000256" key="9">
    <source>
        <dbReference type="ARBA" id="ARBA00023204"/>
    </source>
</evidence>
<keyword evidence="5" id="KW-0227">DNA damage</keyword>
<dbReference type="PANTHER" id="PTHR33693:SF9">
    <property type="entry name" value="TYPE-4 URACIL-DNA GLYCOSYLASE"/>
    <property type="match status" value="1"/>
</dbReference>
<geneLocation type="plasmid" evidence="11 12">
    <name>pLlyPCM2298_2</name>
</geneLocation>
<dbReference type="InterPro" id="IPR051536">
    <property type="entry name" value="UDG_Type-4/5"/>
</dbReference>
<keyword evidence="9" id="KW-0234">DNA repair</keyword>
<evidence type="ECO:0000256" key="1">
    <source>
        <dbReference type="ARBA" id="ARBA00006521"/>
    </source>
</evidence>
<dbReference type="Gene3D" id="3.40.470.10">
    <property type="entry name" value="Uracil-DNA glycosylase-like domain"/>
    <property type="match status" value="1"/>
</dbReference>
<dbReference type="EMBL" id="CP071529">
    <property type="protein sequence ID" value="USQ15541.1"/>
    <property type="molecule type" value="Genomic_DNA"/>
</dbReference>
<dbReference type="SMART" id="SM00987">
    <property type="entry name" value="UreE_C"/>
    <property type="match status" value="1"/>
</dbReference>
<dbReference type="InterPro" id="IPR005273">
    <property type="entry name" value="Ura-DNA_glyco_family4"/>
</dbReference>
<organism evidence="11 12">
    <name type="scientific">Legionella lytica</name>
    <dbReference type="NCBI Taxonomy" id="96232"/>
    <lineage>
        <taxon>Bacteria</taxon>
        <taxon>Pseudomonadati</taxon>
        <taxon>Pseudomonadota</taxon>
        <taxon>Gammaproteobacteria</taxon>
        <taxon>Legionellales</taxon>
        <taxon>Legionellaceae</taxon>
        <taxon>Legionella</taxon>
    </lineage>
</organism>
<keyword evidence="11" id="KW-0614">Plasmid</keyword>
<evidence type="ECO:0000256" key="7">
    <source>
        <dbReference type="ARBA" id="ARBA00023004"/>
    </source>
</evidence>
<dbReference type="NCBIfam" id="TIGR00758">
    <property type="entry name" value="UDG_fam4"/>
    <property type="match status" value="1"/>
</dbReference>
<keyword evidence="6" id="KW-0378">Hydrolase</keyword>
<keyword evidence="8" id="KW-0411">Iron-sulfur</keyword>
<evidence type="ECO:0000313" key="12">
    <source>
        <dbReference type="Proteomes" id="UP001057474"/>
    </source>
</evidence>
<evidence type="ECO:0000256" key="6">
    <source>
        <dbReference type="ARBA" id="ARBA00022801"/>
    </source>
</evidence>
<comment type="similarity">
    <text evidence="1">Belongs to the uracil-DNA glycosylase (UDG) superfamily. Type 4 (UDGa) family.</text>
</comment>
<dbReference type="InterPro" id="IPR036895">
    <property type="entry name" value="Uracil-DNA_glycosylase-like_sf"/>
</dbReference>
<dbReference type="SUPFAM" id="SSF52141">
    <property type="entry name" value="Uracil-DNA glycosylase-like"/>
    <property type="match status" value="1"/>
</dbReference>
<evidence type="ECO:0000256" key="5">
    <source>
        <dbReference type="ARBA" id="ARBA00022763"/>
    </source>
</evidence>
<gene>
    <name evidence="11" type="ORF">J2N86_16080</name>
</gene>
<evidence type="ECO:0000313" key="11">
    <source>
        <dbReference type="EMBL" id="USQ15541.1"/>
    </source>
</evidence>
<dbReference type="Pfam" id="PF03167">
    <property type="entry name" value="UDG"/>
    <property type="match status" value="1"/>
</dbReference>
<keyword evidence="12" id="KW-1185">Reference proteome</keyword>
<proteinExistence type="inferred from homology"/>
<evidence type="ECO:0000256" key="3">
    <source>
        <dbReference type="ARBA" id="ARBA00022485"/>
    </source>
</evidence>
<dbReference type="PANTHER" id="PTHR33693">
    <property type="entry name" value="TYPE-5 URACIL-DNA GLYCOSYLASE"/>
    <property type="match status" value="1"/>
</dbReference>
<evidence type="ECO:0000259" key="10">
    <source>
        <dbReference type="SMART" id="SM00986"/>
    </source>
</evidence>
<evidence type="ECO:0000256" key="4">
    <source>
        <dbReference type="ARBA" id="ARBA00022723"/>
    </source>
</evidence>
<dbReference type="SMART" id="SM00986">
    <property type="entry name" value="UDG"/>
    <property type="match status" value="1"/>
</dbReference>
<protein>
    <recommendedName>
        <fullName evidence="2">Type-4 uracil-DNA glycosylase</fullName>
    </recommendedName>
</protein>
<feature type="domain" description="Uracil-DNA glycosylase-like" evidence="10">
    <location>
        <begin position="39"/>
        <end position="198"/>
    </location>
</feature>